<dbReference type="Proteomes" id="UP000237947">
    <property type="component" value="Chromosome"/>
</dbReference>
<evidence type="ECO:0000256" key="11">
    <source>
        <dbReference type="ARBA" id="ARBA00023146"/>
    </source>
</evidence>
<dbReference type="InterPro" id="IPR012947">
    <property type="entry name" value="tRNA_SAD"/>
</dbReference>
<dbReference type="EMBL" id="CP027226">
    <property type="protein sequence ID" value="AVM41830.1"/>
    <property type="molecule type" value="Genomic_DNA"/>
</dbReference>
<keyword evidence="18" id="KW-1185">Reference proteome</keyword>
<feature type="binding site" evidence="13">
    <location>
        <position position="384"/>
    </location>
    <ligand>
        <name>Zn(2+)</name>
        <dbReference type="ChEBI" id="CHEBI:29105"/>
        <note>catalytic</note>
    </ligand>
</feature>
<dbReference type="InterPro" id="IPR004095">
    <property type="entry name" value="TGS"/>
</dbReference>
<dbReference type="GO" id="GO:0005737">
    <property type="term" value="C:cytoplasm"/>
    <property type="evidence" value="ECO:0007669"/>
    <property type="project" value="UniProtKB-SubCell"/>
</dbReference>
<dbReference type="InterPro" id="IPR047246">
    <property type="entry name" value="ThrRS_anticodon"/>
</dbReference>
<dbReference type="Pfam" id="PF02824">
    <property type="entry name" value="TGS"/>
    <property type="match status" value="1"/>
</dbReference>
<evidence type="ECO:0000256" key="1">
    <source>
        <dbReference type="ARBA" id="ARBA00008226"/>
    </source>
</evidence>
<organism evidence="17 18">
    <name type="scientific">Fastidiosipila sanguinis</name>
    <dbReference type="NCBI Taxonomy" id="236753"/>
    <lineage>
        <taxon>Bacteria</taxon>
        <taxon>Bacillati</taxon>
        <taxon>Bacillota</taxon>
        <taxon>Clostridia</taxon>
        <taxon>Eubacteriales</taxon>
        <taxon>Oscillospiraceae</taxon>
        <taxon>Fastidiosipila</taxon>
    </lineage>
</organism>
<feature type="coiled-coil region" evidence="14">
    <location>
        <begin position="389"/>
        <end position="449"/>
    </location>
</feature>
<dbReference type="InterPro" id="IPR012675">
    <property type="entry name" value="Beta-grasp_dom_sf"/>
</dbReference>
<dbReference type="OrthoDB" id="9802304at2"/>
<dbReference type="SUPFAM" id="SSF55681">
    <property type="entry name" value="Class II aaRS and biotin synthetases"/>
    <property type="match status" value="1"/>
</dbReference>
<gene>
    <name evidence="13" type="primary">thrS</name>
    <name evidence="17" type="ORF">C5Q98_00660</name>
</gene>
<comment type="subcellular location">
    <subcellularLocation>
        <location evidence="13">Cytoplasm</location>
    </subcellularLocation>
</comment>
<keyword evidence="10 13" id="KW-0648">Protein biosynthesis</keyword>
<dbReference type="InterPro" id="IPR012676">
    <property type="entry name" value="TGS-like"/>
</dbReference>
<dbReference type="InterPro" id="IPR033728">
    <property type="entry name" value="ThrRS_core"/>
</dbReference>
<dbReference type="GO" id="GO:0004829">
    <property type="term" value="F:threonine-tRNA ligase activity"/>
    <property type="evidence" value="ECO:0007669"/>
    <property type="project" value="UniProtKB-UniRule"/>
</dbReference>
<reference evidence="18" key="1">
    <citation type="submission" date="2018-02" db="EMBL/GenBank/DDBJ databases">
        <authorList>
            <person name="Holder M.E."/>
            <person name="Ajami N.J."/>
            <person name="Petrosino J.F."/>
        </authorList>
    </citation>
    <scope>NUCLEOTIDE SEQUENCE [LARGE SCALE GENOMIC DNA]</scope>
    <source>
        <strain evidence="18">CCUG 47711</strain>
    </source>
</reference>
<dbReference type="CDD" id="cd00860">
    <property type="entry name" value="ThrRS_anticodon"/>
    <property type="match status" value="1"/>
</dbReference>
<dbReference type="InterPro" id="IPR002314">
    <property type="entry name" value="aa-tRNA-synt_IIb"/>
</dbReference>
<dbReference type="FunFam" id="3.30.930.10:FF:000002">
    <property type="entry name" value="Threonine--tRNA ligase"/>
    <property type="match status" value="1"/>
</dbReference>
<keyword evidence="14" id="KW-0175">Coiled coil</keyword>
<dbReference type="SMART" id="SM00863">
    <property type="entry name" value="tRNA_SAD"/>
    <property type="match status" value="1"/>
</dbReference>
<dbReference type="InterPro" id="IPR018163">
    <property type="entry name" value="Thr/Ala-tRNA-synth_IIc_edit"/>
</dbReference>
<dbReference type="SUPFAM" id="SSF52954">
    <property type="entry name" value="Class II aaRS ABD-related"/>
    <property type="match status" value="1"/>
</dbReference>
<dbReference type="InterPro" id="IPR045864">
    <property type="entry name" value="aa-tRNA-synth_II/BPL/LPL"/>
</dbReference>
<comment type="cofactor">
    <cofactor evidence="13">
        <name>Zn(2+)</name>
        <dbReference type="ChEBI" id="CHEBI:29105"/>
    </cofactor>
    <text evidence="13">Binds 1 zinc ion per subunit.</text>
</comment>
<keyword evidence="9 13" id="KW-0694">RNA-binding</keyword>
<dbReference type="Gene3D" id="3.40.50.800">
    <property type="entry name" value="Anticodon-binding domain"/>
    <property type="match status" value="1"/>
</dbReference>
<dbReference type="PANTHER" id="PTHR11451:SF44">
    <property type="entry name" value="THREONINE--TRNA LIGASE, CHLOROPLASTIC_MITOCHONDRIAL 2"/>
    <property type="match status" value="1"/>
</dbReference>
<dbReference type="HAMAP" id="MF_00184">
    <property type="entry name" value="Thr_tRNA_synth"/>
    <property type="match status" value="1"/>
</dbReference>
<evidence type="ECO:0000256" key="4">
    <source>
        <dbReference type="ARBA" id="ARBA00022598"/>
    </source>
</evidence>
<feature type="domain" description="TGS" evidence="16">
    <location>
        <begin position="1"/>
        <end position="61"/>
    </location>
</feature>
<dbReference type="Gene3D" id="3.30.980.10">
    <property type="entry name" value="Threonyl-trna Synthetase, Chain A, domain 2"/>
    <property type="match status" value="1"/>
</dbReference>
<dbReference type="FunFam" id="3.40.50.800:FF:000001">
    <property type="entry name" value="Threonine--tRNA ligase"/>
    <property type="match status" value="1"/>
</dbReference>
<dbReference type="Gene3D" id="3.10.20.30">
    <property type="match status" value="1"/>
</dbReference>
<evidence type="ECO:0000256" key="14">
    <source>
        <dbReference type="SAM" id="Coils"/>
    </source>
</evidence>
<sequence length="640" mass="74166">MKITLPDGSIREYEQEEIRAIDLAYDISPGLGREACAVTINGVDKDIRTVINEDSEVTIHKFDSKQGKEAFWHTTAHVMAQAIKRIYPETKISIGPPIENGFYYDLDREGGFGDTEIEKIEAEMKNIIKEGFELDYFELSREEALKLMEEREEPYKIELINDIPEGDTISFYKQGEFVDLCHGPHIMTVKPIKAFKLTSVAGAYWRGNENNKMLTRIYGISFPKKSRLDEYLEMLEEAKRRDHRKIGKELGLFMFLEESPGMPFYLPNGTILRNQLIEYIRGLLVKNNYHEIITPIFMNRALWERSGHWDKYQDKMFISEADDDIYAIKPMNCPGCVLVYNSQPHSYRDLPLRISEFGLDHRFEQSGELHGLMRVREFTQDDAHIFLTLDQIKDEIKNLVALVDEVYSKFGFTYHIELSTRPENSIGSEEEWNSAEAALQEACDELELNYVINPGDGAFYGPKLDFHLRDSLNRTWQCGTVQLDFQLPQRFEVEYVGSDGEKHRPVMIHRAILGSFERFIGTITEHFAGKFPTWLAPQQVRILPITDRHNEYGNKLKSELEDCGVRVHLDDRNEKVGYKIREAQADKVPYMLIIGDQEQESGTVSLRLRDHTANETLEFNDFKDKLVEEIKNKTMDSSFL</sequence>
<comment type="catalytic activity">
    <reaction evidence="12 13">
        <text>tRNA(Thr) + L-threonine + ATP = L-threonyl-tRNA(Thr) + AMP + diphosphate + H(+)</text>
        <dbReference type="Rhea" id="RHEA:24624"/>
        <dbReference type="Rhea" id="RHEA-COMP:9670"/>
        <dbReference type="Rhea" id="RHEA-COMP:9704"/>
        <dbReference type="ChEBI" id="CHEBI:15378"/>
        <dbReference type="ChEBI" id="CHEBI:30616"/>
        <dbReference type="ChEBI" id="CHEBI:33019"/>
        <dbReference type="ChEBI" id="CHEBI:57926"/>
        <dbReference type="ChEBI" id="CHEBI:78442"/>
        <dbReference type="ChEBI" id="CHEBI:78534"/>
        <dbReference type="ChEBI" id="CHEBI:456215"/>
        <dbReference type="EC" id="6.1.1.3"/>
    </reaction>
</comment>
<dbReference type="GO" id="GO:0005524">
    <property type="term" value="F:ATP binding"/>
    <property type="evidence" value="ECO:0007669"/>
    <property type="project" value="UniProtKB-UniRule"/>
</dbReference>
<dbReference type="GO" id="GO:0046872">
    <property type="term" value="F:metal ion binding"/>
    <property type="evidence" value="ECO:0007669"/>
    <property type="project" value="UniProtKB-KW"/>
</dbReference>
<dbReference type="PROSITE" id="PS51880">
    <property type="entry name" value="TGS"/>
    <property type="match status" value="1"/>
</dbReference>
<evidence type="ECO:0000256" key="5">
    <source>
        <dbReference type="ARBA" id="ARBA00022723"/>
    </source>
</evidence>
<evidence type="ECO:0000256" key="8">
    <source>
        <dbReference type="ARBA" id="ARBA00022840"/>
    </source>
</evidence>
<dbReference type="CDD" id="cd01667">
    <property type="entry name" value="TGS_ThrRS"/>
    <property type="match status" value="1"/>
</dbReference>
<dbReference type="GO" id="GO:0016740">
    <property type="term" value="F:transferase activity"/>
    <property type="evidence" value="ECO:0007669"/>
    <property type="project" value="UniProtKB-ARBA"/>
</dbReference>
<dbReference type="SUPFAM" id="SSF81271">
    <property type="entry name" value="TGS-like"/>
    <property type="match status" value="1"/>
</dbReference>
<dbReference type="KEGG" id="fsa:C5Q98_00660"/>
<evidence type="ECO:0000256" key="6">
    <source>
        <dbReference type="ARBA" id="ARBA00022741"/>
    </source>
</evidence>
<dbReference type="SUPFAM" id="SSF55186">
    <property type="entry name" value="ThrRS/AlaRS common domain"/>
    <property type="match status" value="1"/>
</dbReference>
<evidence type="ECO:0000256" key="12">
    <source>
        <dbReference type="ARBA" id="ARBA00049515"/>
    </source>
</evidence>
<dbReference type="FunFam" id="3.30.980.10:FF:000005">
    <property type="entry name" value="Threonyl-tRNA synthetase, mitochondrial"/>
    <property type="match status" value="1"/>
</dbReference>
<feature type="binding site" evidence="13">
    <location>
        <position position="333"/>
    </location>
    <ligand>
        <name>Zn(2+)</name>
        <dbReference type="ChEBI" id="CHEBI:29105"/>
        <note>catalytic</note>
    </ligand>
</feature>
<evidence type="ECO:0000313" key="18">
    <source>
        <dbReference type="Proteomes" id="UP000237947"/>
    </source>
</evidence>
<accession>A0A2S0KLB7</accession>
<keyword evidence="11 13" id="KW-0030">Aminoacyl-tRNA synthetase</keyword>
<keyword evidence="8 13" id="KW-0067">ATP-binding</keyword>
<comment type="caution">
    <text evidence="13">Lacks conserved residue(s) required for the propagation of feature annotation.</text>
</comment>
<dbReference type="GO" id="GO:0140096">
    <property type="term" value="F:catalytic activity, acting on a protein"/>
    <property type="evidence" value="ECO:0007669"/>
    <property type="project" value="UniProtKB-ARBA"/>
</dbReference>
<protein>
    <recommendedName>
        <fullName evidence="13">Threonine--tRNA ligase</fullName>
        <ecNumber evidence="13">6.1.1.3</ecNumber>
    </recommendedName>
    <alternativeName>
        <fullName evidence="13">Threonyl-tRNA synthetase</fullName>
        <shortName evidence="13">ThrRS</shortName>
    </alternativeName>
</protein>
<evidence type="ECO:0000256" key="3">
    <source>
        <dbReference type="ARBA" id="ARBA00022555"/>
    </source>
</evidence>
<dbReference type="CDD" id="cd00771">
    <property type="entry name" value="ThrRS_core"/>
    <property type="match status" value="1"/>
</dbReference>
<dbReference type="AlphaFoldDB" id="A0A2S0KLB7"/>
<evidence type="ECO:0000256" key="7">
    <source>
        <dbReference type="ARBA" id="ARBA00022833"/>
    </source>
</evidence>
<feature type="domain" description="Aminoacyl-transfer RNA synthetases class-II family profile" evidence="15">
    <location>
        <begin position="272"/>
        <end position="532"/>
    </location>
</feature>
<dbReference type="NCBIfam" id="TIGR00418">
    <property type="entry name" value="thrS"/>
    <property type="match status" value="1"/>
</dbReference>
<dbReference type="Gene3D" id="3.30.930.10">
    <property type="entry name" value="Bira Bifunctional Protein, Domain 2"/>
    <property type="match status" value="1"/>
</dbReference>
<feature type="binding site" evidence="13">
    <location>
        <position position="509"/>
    </location>
    <ligand>
        <name>Zn(2+)</name>
        <dbReference type="ChEBI" id="CHEBI:29105"/>
        <note>catalytic</note>
    </ligand>
</feature>
<dbReference type="Pfam" id="PF03129">
    <property type="entry name" value="HGTP_anticodon"/>
    <property type="match status" value="1"/>
</dbReference>
<keyword evidence="6 13" id="KW-0547">Nucleotide-binding</keyword>
<dbReference type="Pfam" id="PF07973">
    <property type="entry name" value="tRNA_SAD"/>
    <property type="match status" value="1"/>
</dbReference>
<dbReference type="Gene3D" id="3.30.54.20">
    <property type="match status" value="1"/>
</dbReference>
<dbReference type="InterPro" id="IPR036621">
    <property type="entry name" value="Anticodon-bd_dom_sf"/>
</dbReference>
<comment type="similarity">
    <text evidence="1 13">Belongs to the class-II aminoacyl-tRNA synthetase family.</text>
</comment>
<comment type="subunit">
    <text evidence="13">Homodimer.</text>
</comment>
<dbReference type="PRINTS" id="PR01047">
    <property type="entry name" value="TRNASYNTHTHR"/>
</dbReference>
<evidence type="ECO:0000256" key="2">
    <source>
        <dbReference type="ARBA" id="ARBA00022490"/>
    </source>
</evidence>
<name>A0A2S0KLB7_9FIRM</name>
<dbReference type="GO" id="GO:0006435">
    <property type="term" value="P:threonyl-tRNA aminoacylation"/>
    <property type="evidence" value="ECO:0007669"/>
    <property type="project" value="UniProtKB-UniRule"/>
</dbReference>
<evidence type="ECO:0000259" key="16">
    <source>
        <dbReference type="PROSITE" id="PS51880"/>
    </source>
</evidence>
<keyword evidence="2 13" id="KW-0963">Cytoplasm</keyword>
<dbReference type="EC" id="6.1.1.3" evidence="13"/>
<keyword evidence="5 13" id="KW-0479">Metal-binding</keyword>
<evidence type="ECO:0000259" key="15">
    <source>
        <dbReference type="PROSITE" id="PS50862"/>
    </source>
</evidence>
<dbReference type="RefSeq" id="WP_106011818.1">
    <property type="nucleotide sequence ID" value="NZ_CP027226.1"/>
</dbReference>
<dbReference type="PANTHER" id="PTHR11451">
    <property type="entry name" value="THREONINE-TRNA LIGASE"/>
    <property type="match status" value="1"/>
</dbReference>
<evidence type="ECO:0000256" key="10">
    <source>
        <dbReference type="ARBA" id="ARBA00022917"/>
    </source>
</evidence>
<keyword evidence="4 13" id="KW-0436">Ligase</keyword>
<evidence type="ECO:0000313" key="17">
    <source>
        <dbReference type="EMBL" id="AVM41830.1"/>
    </source>
</evidence>
<dbReference type="InterPro" id="IPR002320">
    <property type="entry name" value="Thr-tRNA-ligase_IIa"/>
</dbReference>
<evidence type="ECO:0000256" key="13">
    <source>
        <dbReference type="HAMAP-Rule" id="MF_00184"/>
    </source>
</evidence>
<dbReference type="GO" id="GO:0000049">
    <property type="term" value="F:tRNA binding"/>
    <property type="evidence" value="ECO:0007669"/>
    <property type="project" value="UniProtKB-KW"/>
</dbReference>
<dbReference type="Pfam" id="PF00587">
    <property type="entry name" value="tRNA-synt_2b"/>
    <property type="match status" value="1"/>
</dbReference>
<proteinExistence type="inferred from homology"/>
<dbReference type="PROSITE" id="PS50862">
    <property type="entry name" value="AA_TRNA_LIGASE_II"/>
    <property type="match status" value="1"/>
</dbReference>
<dbReference type="InterPro" id="IPR006195">
    <property type="entry name" value="aa-tRNA-synth_II"/>
</dbReference>
<dbReference type="FunFam" id="3.30.54.20:FF:000002">
    <property type="entry name" value="Threonine--tRNA ligase"/>
    <property type="match status" value="1"/>
</dbReference>
<keyword evidence="7 13" id="KW-0862">Zinc</keyword>
<dbReference type="InterPro" id="IPR004154">
    <property type="entry name" value="Anticodon-bd"/>
</dbReference>
<keyword evidence="3 13" id="KW-0820">tRNA-binding</keyword>
<evidence type="ECO:0000256" key="9">
    <source>
        <dbReference type="ARBA" id="ARBA00022884"/>
    </source>
</evidence>